<dbReference type="AlphaFoldDB" id="A0A0E9XFD9"/>
<protein>
    <submittedName>
        <fullName evidence="1">Uncharacterized protein</fullName>
    </submittedName>
</protein>
<proteinExistence type="predicted"/>
<accession>A0A0E9XFD9</accession>
<evidence type="ECO:0000313" key="1">
    <source>
        <dbReference type="EMBL" id="JAI01340.1"/>
    </source>
</evidence>
<name>A0A0E9XFD9_ANGAN</name>
<reference evidence="1" key="1">
    <citation type="submission" date="2014-11" db="EMBL/GenBank/DDBJ databases">
        <authorList>
            <person name="Amaro Gonzalez C."/>
        </authorList>
    </citation>
    <scope>NUCLEOTIDE SEQUENCE</scope>
</reference>
<reference evidence="1" key="2">
    <citation type="journal article" date="2015" name="Fish Shellfish Immunol.">
        <title>Early steps in the European eel (Anguilla anguilla)-Vibrio vulnificus interaction in the gills: Role of the RtxA13 toxin.</title>
        <authorList>
            <person name="Callol A."/>
            <person name="Pajuelo D."/>
            <person name="Ebbesson L."/>
            <person name="Teles M."/>
            <person name="MacKenzie S."/>
            <person name="Amaro C."/>
        </authorList>
    </citation>
    <scope>NUCLEOTIDE SEQUENCE</scope>
</reference>
<sequence>MKGESCYSSYFSISVKPVTKQESYTLLLFLTILELRISVVSYANLKTLIVLV</sequence>
<dbReference type="EMBL" id="GBXM01007238">
    <property type="protein sequence ID" value="JAI01340.1"/>
    <property type="molecule type" value="Transcribed_RNA"/>
</dbReference>
<organism evidence="1">
    <name type="scientific">Anguilla anguilla</name>
    <name type="common">European freshwater eel</name>
    <name type="synonym">Muraena anguilla</name>
    <dbReference type="NCBI Taxonomy" id="7936"/>
    <lineage>
        <taxon>Eukaryota</taxon>
        <taxon>Metazoa</taxon>
        <taxon>Chordata</taxon>
        <taxon>Craniata</taxon>
        <taxon>Vertebrata</taxon>
        <taxon>Euteleostomi</taxon>
        <taxon>Actinopterygii</taxon>
        <taxon>Neopterygii</taxon>
        <taxon>Teleostei</taxon>
        <taxon>Anguilliformes</taxon>
        <taxon>Anguillidae</taxon>
        <taxon>Anguilla</taxon>
    </lineage>
</organism>